<evidence type="ECO:0000313" key="5">
    <source>
        <dbReference type="RefSeq" id="XP_049312011.1"/>
    </source>
</evidence>
<gene>
    <name evidence="5" type="primary">LOC105230482</name>
</gene>
<evidence type="ECO:0000256" key="2">
    <source>
        <dbReference type="RuleBase" id="RU000363"/>
    </source>
</evidence>
<dbReference type="PANTHER" id="PTHR43157">
    <property type="entry name" value="PHOSPHATIDYLINOSITOL-GLYCAN BIOSYNTHESIS CLASS F PROTEIN-RELATED"/>
    <property type="match status" value="1"/>
</dbReference>
<dbReference type="Pfam" id="PF00106">
    <property type="entry name" value="adh_short"/>
    <property type="match status" value="1"/>
</dbReference>
<dbReference type="InterPro" id="IPR002347">
    <property type="entry name" value="SDR_fam"/>
</dbReference>
<accession>A0ABM3JS29</accession>
<evidence type="ECO:0000313" key="4">
    <source>
        <dbReference type="Proteomes" id="UP001652620"/>
    </source>
</evidence>
<evidence type="ECO:0000256" key="1">
    <source>
        <dbReference type="ARBA" id="ARBA00023002"/>
    </source>
</evidence>
<keyword evidence="3" id="KW-0812">Transmembrane</keyword>
<dbReference type="GeneID" id="105230482"/>
<dbReference type="PRINTS" id="PR00080">
    <property type="entry name" value="SDRFAMILY"/>
</dbReference>
<reference evidence="5" key="1">
    <citation type="submission" date="2025-08" db="UniProtKB">
        <authorList>
            <consortium name="RefSeq"/>
        </authorList>
    </citation>
    <scope>IDENTIFICATION</scope>
    <source>
        <tissue evidence="5">Adult</tissue>
    </source>
</reference>
<protein>
    <submittedName>
        <fullName evidence="5">Retinol dehydrogenase 12-like</fullName>
    </submittedName>
</protein>
<name>A0ABM3JS29_BACDO</name>
<evidence type="ECO:0000256" key="3">
    <source>
        <dbReference type="SAM" id="Phobius"/>
    </source>
</evidence>
<keyword evidence="3" id="KW-0472">Membrane</keyword>
<dbReference type="InterPro" id="IPR036291">
    <property type="entry name" value="NAD(P)-bd_dom_sf"/>
</dbReference>
<dbReference type="Proteomes" id="UP001652620">
    <property type="component" value="Chromosome 4"/>
</dbReference>
<dbReference type="Gene3D" id="3.40.50.720">
    <property type="entry name" value="NAD(P)-binding Rossmann-like Domain"/>
    <property type="match status" value="1"/>
</dbReference>
<feature type="transmembrane region" description="Helical" evidence="3">
    <location>
        <begin position="23"/>
        <end position="44"/>
    </location>
</feature>
<proteinExistence type="inferred from homology"/>
<dbReference type="PANTHER" id="PTHR43157:SF31">
    <property type="entry name" value="PHOSPHATIDYLINOSITOL-GLYCAN BIOSYNTHESIS CLASS F PROTEIN"/>
    <property type="match status" value="1"/>
</dbReference>
<organism evidence="4 5">
    <name type="scientific">Bactrocera dorsalis</name>
    <name type="common">Oriental fruit fly</name>
    <name type="synonym">Dacus dorsalis</name>
    <dbReference type="NCBI Taxonomy" id="27457"/>
    <lineage>
        <taxon>Eukaryota</taxon>
        <taxon>Metazoa</taxon>
        <taxon>Ecdysozoa</taxon>
        <taxon>Arthropoda</taxon>
        <taxon>Hexapoda</taxon>
        <taxon>Insecta</taxon>
        <taxon>Pterygota</taxon>
        <taxon>Neoptera</taxon>
        <taxon>Endopterygota</taxon>
        <taxon>Diptera</taxon>
        <taxon>Brachycera</taxon>
        <taxon>Muscomorpha</taxon>
        <taxon>Tephritoidea</taxon>
        <taxon>Tephritidae</taxon>
        <taxon>Bactrocera</taxon>
        <taxon>Bactrocera</taxon>
    </lineage>
</organism>
<comment type="similarity">
    <text evidence="2">Belongs to the short-chain dehydrogenases/reductases (SDR) family.</text>
</comment>
<keyword evidence="3" id="KW-1133">Transmembrane helix</keyword>
<sequence>MTEELVLNTPSKHSPKTLCFHGAWAWIIQIFLITFLVVGILYILRKIKQGPYYRKRNRIDDKVVIITGCNGGIGKEIALELARRGARIYMACRDAARCEATRLDIIDRTGNQQIYNRTLDLASLESVRQFAARFNAEEQRLDILVNNAGVMTMQRSLTADGFEYQFGVNHLGHFLLTNLLLERLKAAAPSRVVVMSSVMHLFGRINKDDLNSELRYSKIFGAYSNSKLANILFMRKLAKILDGTSVTVNCCNPGMVYTKLMFNNQKPAWLWDIIYKLYGLVARTPRAGAQTALRLALDPSLERSTGSYYSYYIRWPLPPWATDKKMADWLWRESERLVGLSRTERIETIAV</sequence>
<keyword evidence="1" id="KW-0560">Oxidoreductase</keyword>
<dbReference type="PRINTS" id="PR00081">
    <property type="entry name" value="GDHRDH"/>
</dbReference>
<keyword evidence="4" id="KW-1185">Reference proteome</keyword>
<dbReference type="SUPFAM" id="SSF51735">
    <property type="entry name" value="NAD(P)-binding Rossmann-fold domains"/>
    <property type="match status" value="1"/>
</dbReference>
<dbReference type="RefSeq" id="XP_049312011.1">
    <property type="nucleotide sequence ID" value="XM_049456054.1"/>
</dbReference>